<dbReference type="AlphaFoldDB" id="G5IF59"/>
<evidence type="ECO:0000313" key="3">
    <source>
        <dbReference type="Proteomes" id="UP000005384"/>
    </source>
</evidence>
<feature type="non-terminal residue" evidence="2">
    <location>
        <position position="1"/>
    </location>
</feature>
<organism evidence="2 3">
    <name type="scientific">Hungatella hathewayi WAL-18680</name>
    <dbReference type="NCBI Taxonomy" id="742737"/>
    <lineage>
        <taxon>Bacteria</taxon>
        <taxon>Bacillati</taxon>
        <taxon>Bacillota</taxon>
        <taxon>Clostridia</taxon>
        <taxon>Lachnospirales</taxon>
        <taxon>Lachnospiraceae</taxon>
        <taxon>Hungatella</taxon>
    </lineage>
</organism>
<gene>
    <name evidence="2" type="ORF">HMPREF9473_02136</name>
</gene>
<dbReference type="EMBL" id="ADLN01000043">
    <property type="protein sequence ID" value="EHI59898.1"/>
    <property type="molecule type" value="Genomic_DNA"/>
</dbReference>
<reference evidence="2 3" key="1">
    <citation type="submission" date="2011-08" db="EMBL/GenBank/DDBJ databases">
        <title>The Genome Sequence of Clostridium hathewayi WAL-18680.</title>
        <authorList>
            <consortium name="The Broad Institute Genome Sequencing Platform"/>
            <person name="Earl A."/>
            <person name="Ward D."/>
            <person name="Feldgarden M."/>
            <person name="Gevers D."/>
            <person name="Finegold S.M."/>
            <person name="Summanen P.H."/>
            <person name="Molitoris D.R."/>
            <person name="Song M."/>
            <person name="Daigneault M."/>
            <person name="Allen-Vercoe E."/>
            <person name="Young S.K."/>
            <person name="Zeng Q."/>
            <person name="Gargeya S."/>
            <person name="Fitzgerald M."/>
            <person name="Haas B."/>
            <person name="Abouelleil A."/>
            <person name="Alvarado L."/>
            <person name="Arachchi H.M."/>
            <person name="Berlin A."/>
            <person name="Brown A."/>
            <person name="Chapman S.B."/>
            <person name="Chen Z."/>
            <person name="Dunbar C."/>
            <person name="Freedman E."/>
            <person name="Gearin G."/>
            <person name="Gellesch M."/>
            <person name="Goldberg J."/>
            <person name="Griggs A."/>
            <person name="Gujja S."/>
            <person name="Heiman D."/>
            <person name="Howarth C."/>
            <person name="Larson L."/>
            <person name="Lui A."/>
            <person name="MacDonald P.J.P."/>
            <person name="Montmayeur A."/>
            <person name="Murphy C."/>
            <person name="Neiman D."/>
            <person name="Pearson M."/>
            <person name="Priest M."/>
            <person name="Roberts A."/>
            <person name="Saif S."/>
            <person name="Shea T."/>
            <person name="Shenoy N."/>
            <person name="Sisk P."/>
            <person name="Stolte C."/>
            <person name="Sykes S."/>
            <person name="Wortman J."/>
            <person name="Nusbaum C."/>
            <person name="Birren B."/>
        </authorList>
    </citation>
    <scope>NUCLEOTIDE SEQUENCE [LARGE SCALE GENOMIC DNA]</scope>
    <source>
        <strain evidence="2 3">WAL-18680</strain>
    </source>
</reference>
<dbReference type="Proteomes" id="UP000005384">
    <property type="component" value="Unassembled WGS sequence"/>
</dbReference>
<keyword evidence="3" id="KW-1185">Reference proteome</keyword>
<dbReference type="HOGENOM" id="CLU_2627688_0_0_9"/>
<name>G5IF59_9FIRM</name>
<feature type="region of interest" description="Disordered" evidence="1">
    <location>
        <begin position="28"/>
        <end position="56"/>
    </location>
</feature>
<accession>G5IF59</accession>
<evidence type="ECO:0000256" key="1">
    <source>
        <dbReference type="SAM" id="MobiDB-lite"/>
    </source>
</evidence>
<proteinExistence type="predicted"/>
<protein>
    <submittedName>
        <fullName evidence="2">Uncharacterized protein</fullName>
    </submittedName>
</protein>
<evidence type="ECO:0000313" key="2">
    <source>
        <dbReference type="EMBL" id="EHI59898.1"/>
    </source>
</evidence>
<sequence length="77" mass="8566">RCNQRFFLINKNDFSSKYCEDCKTEIQAGAGSNKKAEKARRKTKSGPGGTGTFRYGPLKARKIKGFCHFPKTSSKTG</sequence>
<comment type="caution">
    <text evidence="2">The sequence shown here is derived from an EMBL/GenBank/DDBJ whole genome shotgun (WGS) entry which is preliminary data.</text>
</comment>